<protein>
    <submittedName>
        <fullName evidence="1">Uncharacterized protein</fullName>
    </submittedName>
</protein>
<dbReference type="Proteomes" id="UP000694555">
    <property type="component" value="Unplaced"/>
</dbReference>
<reference evidence="1" key="2">
    <citation type="submission" date="2025-09" db="UniProtKB">
        <authorList>
            <consortium name="Ensembl"/>
        </authorList>
    </citation>
    <scope>IDENTIFICATION</scope>
</reference>
<proteinExistence type="predicted"/>
<name>A0A8C0BGN1_9AVES</name>
<evidence type="ECO:0000313" key="2">
    <source>
        <dbReference type="Proteomes" id="UP000694555"/>
    </source>
</evidence>
<dbReference type="Ensembl" id="ENSBJAT00000016599.1">
    <property type="protein sequence ID" value="ENSBJAP00000016152.1"/>
    <property type="gene ID" value="ENSBJAG00000010706.1"/>
</dbReference>
<organism evidence="1 2">
    <name type="scientific">Buteo japonicus</name>
    <dbReference type="NCBI Taxonomy" id="224669"/>
    <lineage>
        <taxon>Eukaryota</taxon>
        <taxon>Metazoa</taxon>
        <taxon>Chordata</taxon>
        <taxon>Craniata</taxon>
        <taxon>Vertebrata</taxon>
        <taxon>Euteleostomi</taxon>
        <taxon>Archelosauria</taxon>
        <taxon>Archosauria</taxon>
        <taxon>Dinosauria</taxon>
        <taxon>Saurischia</taxon>
        <taxon>Theropoda</taxon>
        <taxon>Coelurosauria</taxon>
        <taxon>Aves</taxon>
        <taxon>Neognathae</taxon>
        <taxon>Neoaves</taxon>
        <taxon>Telluraves</taxon>
        <taxon>Accipitrimorphae</taxon>
        <taxon>Accipitriformes</taxon>
        <taxon>Accipitridae</taxon>
        <taxon>Accipitrinae</taxon>
        <taxon>Buteo</taxon>
    </lineage>
</organism>
<accession>A0A8C0BGN1</accession>
<sequence>MSLAKYYTCPPALVPHPALLLPSAPWHHIENLDLFFSRISFHKARFRRGMHPAASWGRLSFCSVLGQSPLWVLGGGRKELEWSQIHSPQLCFTWAERVSLQWRTSLLMTRGGRGFPLVGEGDLAGEL</sequence>
<keyword evidence="2" id="KW-1185">Reference proteome</keyword>
<evidence type="ECO:0000313" key="1">
    <source>
        <dbReference type="Ensembl" id="ENSBJAP00000016152.1"/>
    </source>
</evidence>
<dbReference type="AlphaFoldDB" id="A0A8C0BGN1"/>
<reference evidence="1" key="1">
    <citation type="submission" date="2025-08" db="UniProtKB">
        <authorList>
            <consortium name="Ensembl"/>
        </authorList>
    </citation>
    <scope>IDENTIFICATION</scope>
</reference>